<dbReference type="OrthoDB" id="10364390at2759"/>
<evidence type="ECO:0000313" key="1">
    <source>
        <dbReference type="EMBL" id="GCA64629.1"/>
    </source>
</evidence>
<proteinExistence type="predicted"/>
<reference evidence="1 2" key="1">
    <citation type="journal article" date="2018" name="PLoS ONE">
        <title>The draft genome of Kipferlia bialata reveals reductive genome evolution in fornicate parasites.</title>
        <authorList>
            <person name="Tanifuji G."/>
            <person name="Takabayashi S."/>
            <person name="Kume K."/>
            <person name="Takagi M."/>
            <person name="Nakayama T."/>
            <person name="Kamikawa R."/>
            <person name="Inagaki Y."/>
            <person name="Hashimoto T."/>
        </authorList>
    </citation>
    <scope>NUCLEOTIDE SEQUENCE [LARGE SCALE GENOMIC DNA]</scope>
    <source>
        <strain evidence="1">NY0173</strain>
    </source>
</reference>
<protein>
    <submittedName>
        <fullName evidence="1">Uncharacterized protein</fullName>
    </submittedName>
</protein>
<dbReference type="Proteomes" id="UP000265618">
    <property type="component" value="Unassembled WGS sequence"/>
</dbReference>
<accession>A0A391P327</accession>
<sequence>MPAATMNLDYYNNVDVNKVITMKYGTKKQSMFFGCGAIEKFATILETVKPSCVGFITSKSAYHRCGAWAPI</sequence>
<feature type="non-terminal residue" evidence="1">
    <location>
        <position position="1"/>
    </location>
</feature>
<evidence type="ECO:0000313" key="2">
    <source>
        <dbReference type="Proteomes" id="UP000265618"/>
    </source>
</evidence>
<organism evidence="1 2">
    <name type="scientific">Kipferlia bialata</name>
    <dbReference type="NCBI Taxonomy" id="797122"/>
    <lineage>
        <taxon>Eukaryota</taxon>
        <taxon>Metamonada</taxon>
        <taxon>Carpediemonas-like organisms</taxon>
        <taxon>Kipferlia</taxon>
    </lineage>
</organism>
<dbReference type="EMBL" id="BDIP01007924">
    <property type="protein sequence ID" value="GCA64629.1"/>
    <property type="molecule type" value="Genomic_DNA"/>
</dbReference>
<name>A0A391P327_9EUKA</name>
<comment type="caution">
    <text evidence="1">The sequence shown here is derived from an EMBL/GenBank/DDBJ whole genome shotgun (WGS) entry which is preliminary data.</text>
</comment>
<keyword evidence="2" id="KW-1185">Reference proteome</keyword>
<gene>
    <name evidence="1" type="ORF">KIPB_014862</name>
</gene>
<dbReference type="AlphaFoldDB" id="A0A391P327"/>